<dbReference type="Proteomes" id="UP001552427">
    <property type="component" value="Unassembled WGS sequence"/>
</dbReference>
<dbReference type="RefSeq" id="WP_364450768.1">
    <property type="nucleotide sequence ID" value="NZ_JBFARM010000005.1"/>
</dbReference>
<reference evidence="1 2" key="1">
    <citation type="submission" date="2024-06" db="EMBL/GenBank/DDBJ databases">
        <title>The Natural Products Discovery Center: Release of the First 8490 Sequenced Strains for Exploring Actinobacteria Biosynthetic Diversity.</title>
        <authorList>
            <person name="Kalkreuter E."/>
            <person name="Kautsar S.A."/>
            <person name="Yang D."/>
            <person name="Bader C.D."/>
            <person name="Teijaro C.N."/>
            <person name="Fluegel L."/>
            <person name="Davis C.M."/>
            <person name="Simpson J.R."/>
            <person name="Lauterbach L."/>
            <person name="Steele A.D."/>
            <person name="Gui C."/>
            <person name="Meng S."/>
            <person name="Li G."/>
            <person name="Viehrig K."/>
            <person name="Ye F."/>
            <person name="Su P."/>
            <person name="Kiefer A.F."/>
            <person name="Nichols A."/>
            <person name="Cepeda A.J."/>
            <person name="Yan W."/>
            <person name="Fan B."/>
            <person name="Jiang Y."/>
            <person name="Adhikari A."/>
            <person name="Zheng C.-J."/>
            <person name="Schuster L."/>
            <person name="Cowan T.M."/>
            <person name="Smanski M.J."/>
            <person name="Chevrette M.G."/>
            <person name="De Carvalho L.P.S."/>
            <person name="Shen B."/>
        </authorList>
    </citation>
    <scope>NUCLEOTIDE SEQUENCE [LARGE SCALE GENOMIC DNA]</scope>
    <source>
        <strain evidence="1 2">NPDC049574</strain>
    </source>
</reference>
<keyword evidence="2" id="KW-1185">Reference proteome</keyword>
<protein>
    <submittedName>
        <fullName evidence="1">Uncharacterized protein</fullName>
    </submittedName>
</protein>
<name>A0ABV3H4B9_9ACTN</name>
<proteinExistence type="predicted"/>
<comment type="caution">
    <text evidence="1">The sequence shown here is derived from an EMBL/GenBank/DDBJ whole genome shotgun (WGS) entry which is preliminary data.</text>
</comment>
<accession>A0ABV3H4B9</accession>
<organism evidence="1 2">
    <name type="scientific">Nonomuraea bangladeshensis</name>
    <dbReference type="NCBI Taxonomy" id="404385"/>
    <lineage>
        <taxon>Bacteria</taxon>
        <taxon>Bacillati</taxon>
        <taxon>Actinomycetota</taxon>
        <taxon>Actinomycetes</taxon>
        <taxon>Streptosporangiales</taxon>
        <taxon>Streptosporangiaceae</taxon>
        <taxon>Nonomuraea</taxon>
    </lineage>
</organism>
<evidence type="ECO:0000313" key="1">
    <source>
        <dbReference type="EMBL" id="MEV4287377.1"/>
    </source>
</evidence>
<dbReference type="EMBL" id="JBFARM010000005">
    <property type="protein sequence ID" value="MEV4287377.1"/>
    <property type="molecule type" value="Genomic_DNA"/>
</dbReference>
<gene>
    <name evidence="1" type="ORF">AB0K40_17875</name>
</gene>
<sequence>MSQEADDRAKVQNLREMLHGLLCGRCVLEASYDLTRPPAEWQAITIIDGTALCAQHVIAKARADTEREMARLRAESEGDRGE</sequence>
<evidence type="ECO:0000313" key="2">
    <source>
        <dbReference type="Proteomes" id="UP001552427"/>
    </source>
</evidence>